<dbReference type="Gene3D" id="2.40.160.20">
    <property type="match status" value="1"/>
</dbReference>
<dbReference type="Pfam" id="PF11578">
    <property type="entry name" value="DUF3237"/>
    <property type="match status" value="1"/>
</dbReference>
<proteinExistence type="inferred from homology"/>
<evidence type="ECO:0000256" key="1">
    <source>
        <dbReference type="HAMAP-Rule" id="MF_00775"/>
    </source>
</evidence>
<reference evidence="3 4" key="1">
    <citation type="journal article" date="2010" name="Stand. Genomic Sci.">
        <title>Complete genome sequence of Spirosoma linguale type strain (1).</title>
        <authorList>
            <person name="Lail K."/>
            <person name="Sikorski J."/>
            <person name="Saunders E."/>
            <person name="Lapidus A."/>
            <person name="Glavina Del Rio T."/>
            <person name="Copeland A."/>
            <person name="Tice H."/>
            <person name="Cheng J.-F."/>
            <person name="Lucas S."/>
            <person name="Nolan M."/>
            <person name="Bruce D."/>
            <person name="Goodwin L."/>
            <person name="Pitluck S."/>
            <person name="Ivanova N."/>
            <person name="Mavromatis K."/>
            <person name="Ovchinnikova G."/>
            <person name="Pati A."/>
            <person name="Chen A."/>
            <person name="Palaniappan K."/>
            <person name="Land M."/>
            <person name="Hauser L."/>
            <person name="Chang Y.-J."/>
            <person name="Jeffries C.D."/>
            <person name="Chain P."/>
            <person name="Brettin T."/>
            <person name="Detter J.C."/>
            <person name="Schuetze A."/>
            <person name="Rohde M."/>
            <person name="Tindall B.J."/>
            <person name="Goeker M."/>
            <person name="Bristow J."/>
            <person name="Eisen J.A."/>
            <person name="Markowitz V."/>
            <person name="Hugenholtz P."/>
            <person name="Kyrpides N.C."/>
            <person name="Klenk H.-P."/>
            <person name="Chen F."/>
        </authorList>
    </citation>
    <scope>NUCLEOTIDE SEQUENCE [LARGE SCALE GENOMIC DNA]</scope>
    <source>
        <strain evidence="4">ATCC 33905 / DSM 74 / LMG 10896 / Claus 1</strain>
    </source>
</reference>
<organism evidence="3 4">
    <name type="scientific">Spirosoma linguale (strain ATCC 33905 / DSM 74 / LMG 10896 / Claus 1)</name>
    <dbReference type="NCBI Taxonomy" id="504472"/>
    <lineage>
        <taxon>Bacteria</taxon>
        <taxon>Pseudomonadati</taxon>
        <taxon>Bacteroidota</taxon>
        <taxon>Cytophagia</taxon>
        <taxon>Cytophagales</taxon>
        <taxon>Cytophagaceae</taxon>
        <taxon>Spirosoma</taxon>
    </lineage>
</organism>
<dbReference type="InterPro" id="IPR020915">
    <property type="entry name" value="UPF0311"/>
</dbReference>
<dbReference type="Proteomes" id="UP000002028">
    <property type="component" value="Chromosome"/>
</dbReference>
<dbReference type="HOGENOM" id="CLU_096872_4_1_10"/>
<dbReference type="AlphaFoldDB" id="D2QP05"/>
<comment type="similarity">
    <text evidence="1">Belongs to the UPF0311 family.</text>
</comment>
<feature type="chain" id="PRO_5003035002" description="UPF0311 protein Slin_1562" evidence="2">
    <location>
        <begin position="24"/>
        <end position="180"/>
    </location>
</feature>
<evidence type="ECO:0000313" key="3">
    <source>
        <dbReference type="EMBL" id="ADB37611.1"/>
    </source>
</evidence>
<evidence type="ECO:0000313" key="4">
    <source>
        <dbReference type="Proteomes" id="UP000002028"/>
    </source>
</evidence>
<dbReference type="HAMAP" id="MF_00775">
    <property type="entry name" value="UPF0311"/>
    <property type="match status" value="1"/>
</dbReference>
<dbReference type="STRING" id="504472.Slin_1562"/>
<gene>
    <name evidence="3" type="ordered locus">Slin_1562</name>
</gene>
<keyword evidence="4" id="KW-1185">Reference proteome</keyword>
<dbReference type="PANTHER" id="PTHR37315:SF1">
    <property type="entry name" value="UPF0311 PROTEIN BLR7842"/>
    <property type="match status" value="1"/>
</dbReference>
<sequence>MSRLIKSVCIFTLLAIFTSQTFAQKVAVPPAPGLSFVGQLNVKVGSAYVVGETPHGTRRIIPILGGTVEGPGLKGDILPGGSDWQIVRKDGVAELEAHYQFKTDDGVIIYIKNVGLRVATPDVAARIGRGEQVSPSEYYFRAIPKFEAPTGKYDWMNNAIFICTAFRNPENVVIQVWKVL</sequence>
<accession>D2QP05</accession>
<feature type="signal peptide" evidence="2">
    <location>
        <begin position="1"/>
        <end position="23"/>
    </location>
</feature>
<dbReference type="eggNOG" id="ENOG5032SS8">
    <property type="taxonomic scope" value="Bacteria"/>
</dbReference>
<protein>
    <recommendedName>
        <fullName evidence="1">UPF0311 protein Slin_1562</fullName>
    </recommendedName>
</protein>
<dbReference type="PANTHER" id="PTHR37315">
    <property type="entry name" value="UPF0311 PROTEIN BLR7842"/>
    <property type="match status" value="1"/>
</dbReference>
<name>D2QP05_SPILD</name>
<evidence type="ECO:0000256" key="2">
    <source>
        <dbReference type="SAM" id="SignalP"/>
    </source>
</evidence>
<keyword evidence="2" id="KW-0732">Signal</keyword>
<dbReference type="EMBL" id="CP001769">
    <property type="protein sequence ID" value="ADB37611.1"/>
    <property type="molecule type" value="Genomic_DNA"/>
</dbReference>
<dbReference type="KEGG" id="sli:Slin_1562"/>